<dbReference type="Gene3D" id="3.90.180.10">
    <property type="entry name" value="Medium-chain alcohol dehydrogenases, catalytic domain"/>
    <property type="match status" value="2"/>
</dbReference>
<dbReference type="InterPro" id="IPR013149">
    <property type="entry name" value="ADH-like_C"/>
</dbReference>
<protein>
    <submittedName>
        <fullName evidence="8">Zinc-binding dehydrogenase</fullName>
    </submittedName>
</protein>
<keyword evidence="9" id="KW-1185">Reference proteome</keyword>
<dbReference type="InterPro" id="IPR036291">
    <property type="entry name" value="NAD(P)-bd_dom_sf"/>
</dbReference>
<evidence type="ECO:0000256" key="3">
    <source>
        <dbReference type="ARBA" id="ARBA00022723"/>
    </source>
</evidence>
<feature type="domain" description="Enoyl reductase (ER)" evidence="7">
    <location>
        <begin position="7"/>
        <end position="313"/>
    </location>
</feature>
<evidence type="ECO:0000256" key="6">
    <source>
        <dbReference type="RuleBase" id="RU361277"/>
    </source>
</evidence>
<keyword evidence="3 6" id="KW-0479">Metal-binding</keyword>
<dbReference type="SUPFAM" id="SSF51735">
    <property type="entry name" value="NAD(P)-binding Rossmann-fold domains"/>
    <property type="match status" value="1"/>
</dbReference>
<dbReference type="EMBL" id="JBIAZU010000004">
    <property type="protein sequence ID" value="MFF5292016.1"/>
    <property type="molecule type" value="Genomic_DNA"/>
</dbReference>
<keyword evidence="4 6" id="KW-0862">Zinc</keyword>
<dbReference type="Pfam" id="PF00107">
    <property type="entry name" value="ADH_zinc_N"/>
    <property type="match status" value="1"/>
</dbReference>
<dbReference type="SMART" id="SM00829">
    <property type="entry name" value="PKS_ER"/>
    <property type="match status" value="1"/>
</dbReference>
<evidence type="ECO:0000313" key="9">
    <source>
        <dbReference type="Proteomes" id="UP001602245"/>
    </source>
</evidence>
<organism evidence="8 9">
    <name type="scientific">Paractinoplanes globisporus</name>
    <dbReference type="NCBI Taxonomy" id="113565"/>
    <lineage>
        <taxon>Bacteria</taxon>
        <taxon>Bacillati</taxon>
        <taxon>Actinomycetota</taxon>
        <taxon>Actinomycetes</taxon>
        <taxon>Micromonosporales</taxon>
        <taxon>Micromonosporaceae</taxon>
        <taxon>Paractinoplanes</taxon>
    </lineage>
</organism>
<reference evidence="8 9" key="1">
    <citation type="submission" date="2024-10" db="EMBL/GenBank/DDBJ databases">
        <title>The Natural Products Discovery Center: Release of the First 8490 Sequenced Strains for Exploring Actinobacteria Biosynthetic Diversity.</title>
        <authorList>
            <person name="Kalkreuter E."/>
            <person name="Kautsar S.A."/>
            <person name="Yang D."/>
            <person name="Bader C.D."/>
            <person name="Teijaro C.N."/>
            <person name="Fluegel L."/>
            <person name="Davis C.M."/>
            <person name="Simpson J.R."/>
            <person name="Lauterbach L."/>
            <person name="Steele A.D."/>
            <person name="Gui C."/>
            <person name="Meng S."/>
            <person name="Li G."/>
            <person name="Viehrig K."/>
            <person name="Ye F."/>
            <person name="Su P."/>
            <person name="Kiefer A.F."/>
            <person name="Nichols A."/>
            <person name="Cepeda A.J."/>
            <person name="Yan W."/>
            <person name="Fan B."/>
            <person name="Jiang Y."/>
            <person name="Adhikari A."/>
            <person name="Zheng C.-J."/>
            <person name="Schuster L."/>
            <person name="Cowan T.M."/>
            <person name="Smanski M.J."/>
            <person name="Chevrette M.G."/>
            <person name="De Carvalho L.P.S."/>
            <person name="Shen B."/>
        </authorList>
    </citation>
    <scope>NUCLEOTIDE SEQUENCE [LARGE SCALE GENOMIC DNA]</scope>
    <source>
        <strain evidence="8 9">NPDC000087</strain>
    </source>
</reference>
<dbReference type="PANTHER" id="PTHR43350">
    <property type="entry name" value="NAD-DEPENDENT ALCOHOL DEHYDROGENASE"/>
    <property type="match status" value="1"/>
</dbReference>
<evidence type="ECO:0000256" key="4">
    <source>
        <dbReference type="ARBA" id="ARBA00022833"/>
    </source>
</evidence>
<evidence type="ECO:0000313" key="8">
    <source>
        <dbReference type="EMBL" id="MFF5292016.1"/>
    </source>
</evidence>
<sequence>MLISQIVAPRTSEIVELPDPEPGPGQVLVEVLACGVCTSDIAPWRSGGSREEPLRLGHEMVGRVLTTGAHAGRWARGQLVTGLGDRGFATRAVLDANAILPVPAGIAPEHAIGEPIADLEEALARTNPQPGDRIAVVGLGFMGLGLIQLAKTRAPGLLVGVDPSPHARERAVRMGADLAFHPDDVPSGMRGEFTPGNDGRMDIVLEATGVTPGLEASSPLVRPFGTLCVVGYHHAGTAKMDMDLWYKGATIVNGFCPDRGRLVAAMHNALELIASGRVSYEPLITNRFGLDGIDAAYKLMDTRDAAFVKSVVLPTA</sequence>
<proteinExistence type="inferred from homology"/>
<keyword evidence="5" id="KW-0560">Oxidoreductase</keyword>
<dbReference type="RefSeq" id="WP_020509898.1">
    <property type="nucleotide sequence ID" value="NZ_JBIAZU010000004.1"/>
</dbReference>
<accession>A0ABW6WFD7</accession>
<evidence type="ECO:0000256" key="5">
    <source>
        <dbReference type="ARBA" id="ARBA00023002"/>
    </source>
</evidence>
<dbReference type="PROSITE" id="PS00059">
    <property type="entry name" value="ADH_ZINC"/>
    <property type="match status" value="1"/>
</dbReference>
<dbReference type="Gene3D" id="3.40.50.720">
    <property type="entry name" value="NAD(P)-binding Rossmann-like Domain"/>
    <property type="match status" value="1"/>
</dbReference>
<gene>
    <name evidence="8" type="ORF">ACFY35_21460</name>
</gene>
<name>A0ABW6WFD7_9ACTN</name>
<dbReference type="Proteomes" id="UP001602245">
    <property type="component" value="Unassembled WGS sequence"/>
</dbReference>
<comment type="similarity">
    <text evidence="2 6">Belongs to the zinc-containing alcohol dehydrogenase family.</text>
</comment>
<dbReference type="Pfam" id="PF08240">
    <property type="entry name" value="ADH_N"/>
    <property type="match status" value="1"/>
</dbReference>
<dbReference type="InterPro" id="IPR011032">
    <property type="entry name" value="GroES-like_sf"/>
</dbReference>
<dbReference type="InterPro" id="IPR013154">
    <property type="entry name" value="ADH-like_N"/>
</dbReference>
<dbReference type="PANTHER" id="PTHR43350:SF19">
    <property type="entry name" value="D-GULOSIDE 3-DEHYDROGENASE"/>
    <property type="match status" value="1"/>
</dbReference>
<dbReference type="InterPro" id="IPR002328">
    <property type="entry name" value="ADH_Zn_CS"/>
</dbReference>
<evidence type="ECO:0000256" key="1">
    <source>
        <dbReference type="ARBA" id="ARBA00001947"/>
    </source>
</evidence>
<comment type="caution">
    <text evidence="8">The sequence shown here is derived from an EMBL/GenBank/DDBJ whole genome shotgun (WGS) entry which is preliminary data.</text>
</comment>
<evidence type="ECO:0000256" key="2">
    <source>
        <dbReference type="ARBA" id="ARBA00008072"/>
    </source>
</evidence>
<evidence type="ECO:0000259" key="7">
    <source>
        <dbReference type="SMART" id="SM00829"/>
    </source>
</evidence>
<comment type="cofactor">
    <cofactor evidence="1 6">
        <name>Zn(2+)</name>
        <dbReference type="ChEBI" id="CHEBI:29105"/>
    </cofactor>
</comment>
<dbReference type="SUPFAM" id="SSF50129">
    <property type="entry name" value="GroES-like"/>
    <property type="match status" value="1"/>
</dbReference>
<dbReference type="InterPro" id="IPR020843">
    <property type="entry name" value="ER"/>
</dbReference>